<evidence type="ECO:0000256" key="1">
    <source>
        <dbReference type="SAM" id="MobiDB-lite"/>
    </source>
</evidence>
<organism evidence="3 4">
    <name type="scientific">Hirsutella rhossiliensis</name>
    <dbReference type="NCBI Taxonomy" id="111463"/>
    <lineage>
        <taxon>Eukaryota</taxon>
        <taxon>Fungi</taxon>
        <taxon>Dikarya</taxon>
        <taxon>Ascomycota</taxon>
        <taxon>Pezizomycotina</taxon>
        <taxon>Sordariomycetes</taxon>
        <taxon>Hypocreomycetidae</taxon>
        <taxon>Hypocreales</taxon>
        <taxon>Ophiocordycipitaceae</taxon>
        <taxon>Hirsutella</taxon>
    </lineage>
</organism>
<dbReference type="PANTHER" id="PTHR40640">
    <property type="entry name" value="ANCHORED GLYCOPROTEIN, PUTATIVE (AFU_ORTHOLOGUE AFUA_8G04860)-RELATED"/>
    <property type="match status" value="1"/>
</dbReference>
<sequence length="216" mass="20892">MARSIALLAVLAGAAVAADSSSTMSVMLVGENGPVYGSVLGADSTAVTFKAGCGTDEACDDIWEGKTVKQGPSTFSIAGGATKVGTATGGLDCALDPKVNLASCTVTLSAEDKDGHHAHSKAQTVLSNYQQVMFPVTLTAGLEKFSSASAATPASAASGPSSTISASASGRSGQSSASASSSASSSRTDSAARAPAATQKAVLAGVAAIVGGAMAL</sequence>
<gene>
    <name evidence="3" type="ORF">HRG_06851</name>
</gene>
<feature type="region of interest" description="Disordered" evidence="1">
    <location>
        <begin position="152"/>
        <end position="192"/>
    </location>
</feature>
<keyword evidence="4" id="KW-1185">Reference proteome</keyword>
<dbReference type="EMBL" id="JAIZPD010000007">
    <property type="protein sequence ID" value="KAH0961771.1"/>
    <property type="molecule type" value="Genomic_DNA"/>
</dbReference>
<dbReference type="OrthoDB" id="4991875at2759"/>
<evidence type="ECO:0008006" key="5">
    <source>
        <dbReference type="Google" id="ProtNLM"/>
    </source>
</evidence>
<dbReference type="RefSeq" id="XP_044719284.1">
    <property type="nucleotide sequence ID" value="XM_044865322.1"/>
</dbReference>
<keyword evidence="2" id="KW-0732">Signal</keyword>
<name>A0A9P8SGG8_9HYPO</name>
<evidence type="ECO:0000313" key="4">
    <source>
        <dbReference type="Proteomes" id="UP000824596"/>
    </source>
</evidence>
<feature type="chain" id="PRO_5040116000" description="GPI anchored cell wall protein" evidence="2">
    <location>
        <begin position="18"/>
        <end position="216"/>
    </location>
</feature>
<protein>
    <recommendedName>
        <fullName evidence="5">GPI anchored cell wall protein</fullName>
    </recommendedName>
</protein>
<evidence type="ECO:0000256" key="2">
    <source>
        <dbReference type="SAM" id="SignalP"/>
    </source>
</evidence>
<proteinExistence type="predicted"/>
<dbReference type="GeneID" id="68355980"/>
<dbReference type="Proteomes" id="UP000824596">
    <property type="component" value="Unassembled WGS sequence"/>
</dbReference>
<accession>A0A9P8SGG8</accession>
<dbReference type="AlphaFoldDB" id="A0A9P8SGG8"/>
<dbReference type="PANTHER" id="PTHR40640:SF1">
    <property type="entry name" value="ANCHORED GLYCOPROTEIN, PUTATIVE (AFU_ORTHOLOGUE AFUA_8G04860)-RELATED"/>
    <property type="match status" value="1"/>
</dbReference>
<feature type="signal peptide" evidence="2">
    <location>
        <begin position="1"/>
        <end position="17"/>
    </location>
</feature>
<evidence type="ECO:0000313" key="3">
    <source>
        <dbReference type="EMBL" id="KAH0961771.1"/>
    </source>
</evidence>
<comment type="caution">
    <text evidence="3">The sequence shown here is derived from an EMBL/GenBank/DDBJ whole genome shotgun (WGS) entry which is preliminary data.</text>
</comment>
<reference evidence="3" key="1">
    <citation type="submission" date="2021-09" db="EMBL/GenBank/DDBJ databases">
        <title>A high-quality genome of the endoparasitic fungus Hirsutella rhossiliensis with a comparison of Hirsutella genomes reveals transposable elements contributing to genome size variation.</title>
        <authorList>
            <person name="Lin R."/>
            <person name="Jiao Y."/>
            <person name="Sun X."/>
            <person name="Ling J."/>
            <person name="Xie B."/>
            <person name="Cheng X."/>
        </authorList>
    </citation>
    <scope>NUCLEOTIDE SEQUENCE</scope>
    <source>
        <strain evidence="3">HR02</strain>
    </source>
</reference>